<feature type="active site" description="Proton donor/acceptor" evidence="6">
    <location>
        <position position="530"/>
    </location>
</feature>
<dbReference type="EC" id="2.5.1.26" evidence="3 8"/>
<dbReference type="PROSITE" id="PS51387">
    <property type="entry name" value="FAD_PCMH"/>
    <property type="match status" value="1"/>
</dbReference>
<dbReference type="Gene3D" id="3.30.465.10">
    <property type="match status" value="1"/>
</dbReference>
<feature type="binding site" evidence="7">
    <location>
        <begin position="298"/>
        <end position="304"/>
    </location>
    <ligand>
        <name>FAD</name>
        <dbReference type="ChEBI" id="CHEBI:57692"/>
    </ligand>
</feature>
<dbReference type="InterPro" id="IPR004113">
    <property type="entry name" value="FAD-bd_oxidored_4_C"/>
</dbReference>
<evidence type="ECO:0000313" key="12">
    <source>
        <dbReference type="Proteomes" id="UP000095192"/>
    </source>
</evidence>
<dbReference type="Pfam" id="PF02913">
    <property type="entry name" value="FAD-oxidase_C"/>
    <property type="match status" value="1"/>
</dbReference>
<comment type="subcellular location">
    <subcellularLocation>
        <location evidence="8">Peroxisome</location>
    </subcellularLocation>
</comment>
<evidence type="ECO:0000256" key="5">
    <source>
        <dbReference type="ARBA" id="ARBA00022827"/>
    </source>
</evidence>
<gene>
    <name evidence="11" type="ORF">cyc_07672</name>
</gene>
<dbReference type="UniPathway" id="UPA00781"/>
<keyword evidence="8" id="KW-0443">Lipid metabolism</keyword>
<dbReference type="SUPFAM" id="SSF56176">
    <property type="entry name" value="FAD-binding/transporter-associated domain-like"/>
    <property type="match status" value="1"/>
</dbReference>
<comment type="caution">
    <text evidence="11">The sequence shown here is derived from an EMBL/GenBank/DDBJ whole genome shotgun (WGS) entry which is preliminary data.</text>
</comment>
<evidence type="ECO:0000256" key="1">
    <source>
        <dbReference type="ARBA" id="ARBA00004670"/>
    </source>
</evidence>
<feature type="domain" description="FAD-binding PCMH-type" evidence="10">
    <location>
        <begin position="197"/>
        <end position="379"/>
    </location>
</feature>
<comment type="pathway">
    <text evidence="1 8">Glycerolipid metabolism; ether lipid biosynthesis.</text>
</comment>
<evidence type="ECO:0000256" key="4">
    <source>
        <dbReference type="ARBA" id="ARBA00022630"/>
    </source>
</evidence>
<name>A0A1D3CZF0_9EIME</name>
<protein>
    <recommendedName>
        <fullName evidence="3 8">Alkylglycerone-phosphate synthase</fullName>
        <shortName evidence="8">Alkyl-DHAP synthase</shortName>
        <ecNumber evidence="3 8">2.5.1.26</ecNumber>
    </recommendedName>
</protein>
<dbReference type="InterPro" id="IPR016169">
    <property type="entry name" value="FAD-bd_PCMH_sub2"/>
</dbReference>
<proteinExistence type="inferred from homology"/>
<dbReference type="PANTHER" id="PTHR46568:SF1">
    <property type="entry name" value="ALKYLDIHYDROXYACETONEPHOSPHATE SYNTHASE, PEROXISOMAL"/>
    <property type="match status" value="1"/>
</dbReference>
<feature type="binding site" evidence="7">
    <location>
        <begin position="229"/>
        <end position="235"/>
    </location>
    <ligand>
        <name>FAD</name>
        <dbReference type="ChEBI" id="CHEBI:57692"/>
    </ligand>
</feature>
<dbReference type="GO" id="GO:0008609">
    <property type="term" value="F:alkylglycerone-phosphate synthase activity"/>
    <property type="evidence" value="ECO:0007669"/>
    <property type="project" value="UniProtKB-EC"/>
</dbReference>
<keyword evidence="8" id="KW-0576">Peroxisome</keyword>
<dbReference type="InterPro" id="IPR025650">
    <property type="entry name" value="Alkyl-DHAP_Synthase"/>
</dbReference>
<dbReference type="Pfam" id="PF01565">
    <property type="entry name" value="FAD_binding_4"/>
    <property type="match status" value="1"/>
</dbReference>
<dbReference type="InterPro" id="IPR006094">
    <property type="entry name" value="Oxid_FAD_bind_N"/>
</dbReference>
<dbReference type="Proteomes" id="UP000095192">
    <property type="component" value="Unassembled WGS sequence"/>
</dbReference>
<evidence type="ECO:0000256" key="2">
    <source>
        <dbReference type="ARBA" id="ARBA00008000"/>
    </source>
</evidence>
<organism evidence="11 12">
    <name type="scientific">Cyclospora cayetanensis</name>
    <dbReference type="NCBI Taxonomy" id="88456"/>
    <lineage>
        <taxon>Eukaryota</taxon>
        <taxon>Sar</taxon>
        <taxon>Alveolata</taxon>
        <taxon>Apicomplexa</taxon>
        <taxon>Conoidasida</taxon>
        <taxon>Coccidia</taxon>
        <taxon>Eucoccidiorida</taxon>
        <taxon>Eimeriorina</taxon>
        <taxon>Eimeriidae</taxon>
        <taxon>Cyclospora</taxon>
    </lineage>
</organism>
<dbReference type="Gene3D" id="3.30.300.330">
    <property type="match status" value="1"/>
</dbReference>
<feature type="binding site" evidence="7">
    <location>
        <begin position="311"/>
        <end position="314"/>
    </location>
    <ligand>
        <name>FAD</name>
        <dbReference type="ChEBI" id="CHEBI:57692"/>
    </ligand>
</feature>
<dbReference type="InParanoid" id="A0A1D3CZF0"/>
<dbReference type="AlphaFoldDB" id="A0A1D3CZF0"/>
<evidence type="ECO:0000256" key="7">
    <source>
        <dbReference type="PIRSR" id="PIRSR625650-3"/>
    </source>
</evidence>
<dbReference type="Gene3D" id="3.30.70.3450">
    <property type="match status" value="1"/>
</dbReference>
<dbReference type="GO" id="GO:0005777">
    <property type="term" value="C:peroxisome"/>
    <property type="evidence" value="ECO:0007669"/>
    <property type="project" value="UniProtKB-SubCell"/>
</dbReference>
<evidence type="ECO:0000256" key="9">
    <source>
        <dbReference type="SAM" id="MobiDB-lite"/>
    </source>
</evidence>
<feature type="compositionally biased region" description="Polar residues" evidence="9">
    <location>
        <begin position="1"/>
        <end position="10"/>
    </location>
</feature>
<evidence type="ECO:0000313" key="11">
    <source>
        <dbReference type="EMBL" id="OEH76570.1"/>
    </source>
</evidence>
<comment type="catalytic activity">
    <reaction evidence="8">
        <text>a long chain fatty alcohol + a 1-acylglycerone 3-phosphate = a 1-O-alkylglycerone 3-phosphate + a long-chain fatty acid + H(+)</text>
        <dbReference type="Rhea" id="RHEA:36171"/>
        <dbReference type="ChEBI" id="CHEBI:15378"/>
        <dbReference type="ChEBI" id="CHEBI:17135"/>
        <dbReference type="ChEBI" id="CHEBI:57534"/>
        <dbReference type="ChEBI" id="CHEBI:57560"/>
        <dbReference type="ChEBI" id="CHEBI:73315"/>
        <dbReference type="EC" id="2.5.1.26"/>
    </reaction>
</comment>
<comment type="similarity">
    <text evidence="2 8">Belongs to the FAD-binding oxidoreductase/transferase type 4 family.</text>
</comment>
<dbReference type="GO" id="GO:0071949">
    <property type="term" value="F:FAD binding"/>
    <property type="evidence" value="ECO:0007669"/>
    <property type="project" value="InterPro"/>
</dbReference>
<feature type="binding site" evidence="7">
    <location>
        <begin position="363"/>
        <end position="369"/>
    </location>
    <ligand>
        <name>FAD</name>
        <dbReference type="ChEBI" id="CHEBI:57692"/>
    </ligand>
</feature>
<keyword evidence="12" id="KW-1185">Reference proteome</keyword>
<comment type="function">
    <text evidence="8">Catalyzes the exchange of an acyl for a long-chain alkyl group and the formation of the ether bond in the biosynthesis of ether phospholipids.</text>
</comment>
<keyword evidence="8" id="KW-0444">Lipid biosynthesis</keyword>
<comment type="subunit">
    <text evidence="8">Homodimer.</text>
</comment>
<evidence type="ECO:0000259" key="10">
    <source>
        <dbReference type="PROSITE" id="PS51387"/>
    </source>
</evidence>
<dbReference type="PANTHER" id="PTHR46568">
    <property type="entry name" value="ALKYLDIHYDROXYACETONEPHOSPHATE SYNTHASE, PEROXISOMAL"/>
    <property type="match status" value="1"/>
</dbReference>
<dbReference type="EMBL" id="JROU02001410">
    <property type="protein sequence ID" value="OEH76570.1"/>
    <property type="molecule type" value="Genomic_DNA"/>
</dbReference>
<keyword evidence="8" id="KW-0808">Transferase</keyword>
<dbReference type="InterPro" id="IPR016164">
    <property type="entry name" value="FAD-linked_Oxase-like_C"/>
</dbReference>
<dbReference type="SUPFAM" id="SSF55103">
    <property type="entry name" value="FAD-linked oxidases, C-terminal domain"/>
    <property type="match status" value="1"/>
</dbReference>
<keyword evidence="5 7" id="KW-0274">FAD</keyword>
<sequence length="588" mass="66062">MKTTVSSQSHVSDDSEGTTREMAWSRRQPVVSQQAQERWQQEWKMAAFSESPNALRLALHLFADSKLSGHSILDFRLFGRNRVQMCKWNGWGYCDTYVAMSSSSTIRLQGSRYTLCGVDMRHWHEFVESIKGIKFTFTSPAQTTIPIPPLRNFNPAFIEELSQMAPEVEVAGCPKERLFHGHGHTCHEIFELRFGFIRRLPDVVLYPKEHKDVEAIVACAAKHDVCLIPYGGGTSVTMGVTVPEGETRMVATVSLGFMQKILRLDRDALLVWVEAGAVGATLEERLRRCGVTLGHEPDSFEFSTVGGWVATRASGMKKNAYGNIEDMVVDMVVVTPKGTLNQRTAAPRVSSGPSLQHLILGSEGTLGIVTQVLLRVKIVPECKAYGCLAFATFDAGVRFLRHVALKKMQPARGPPMKELLMEKIKKFYLHRIKGWREDDLCACTLLFEGTVDEVATQKRNIYKTAKIDFIMEHHWIFESFEASMPWPVVLICYERVKEKIAWDCTQLGIKYPPIVMVRVTQVYDGGAVLYFYFGFNWAGLDDPVEVYSTVEHNARQVIMDCGGAISHHHGVGKLRKEFMAKAIGETGT</sequence>
<evidence type="ECO:0000256" key="8">
    <source>
        <dbReference type="RuleBase" id="RU363113"/>
    </source>
</evidence>
<dbReference type="VEuPathDB" id="ToxoDB:LOC34623593"/>
<accession>A0A1D3CZF0</accession>
<feature type="region of interest" description="Disordered" evidence="9">
    <location>
        <begin position="1"/>
        <end position="29"/>
    </location>
</feature>
<evidence type="ECO:0000256" key="3">
    <source>
        <dbReference type="ARBA" id="ARBA00012385"/>
    </source>
</evidence>
<dbReference type="InterPro" id="IPR036318">
    <property type="entry name" value="FAD-bd_PCMH-like_sf"/>
</dbReference>
<dbReference type="VEuPathDB" id="ToxoDB:cyc_07672"/>
<reference evidence="11 12" key="1">
    <citation type="journal article" date="2016" name="BMC Genomics">
        <title>Comparative genomics reveals Cyclospora cayetanensis possesses coccidia-like metabolism and invasion components but unique surface antigens.</title>
        <authorList>
            <person name="Liu S."/>
            <person name="Wang L."/>
            <person name="Zheng H."/>
            <person name="Xu Z."/>
            <person name="Roellig D.M."/>
            <person name="Li N."/>
            <person name="Frace M.A."/>
            <person name="Tang K."/>
            <person name="Arrowood M.J."/>
            <person name="Moss D.M."/>
            <person name="Zhang L."/>
            <person name="Feng Y."/>
            <person name="Xiao L."/>
        </authorList>
    </citation>
    <scope>NUCLEOTIDE SEQUENCE [LARGE SCALE GENOMIC DNA]</scope>
    <source>
        <strain evidence="11 12">CHN_HEN01</strain>
    </source>
</reference>
<evidence type="ECO:0000256" key="6">
    <source>
        <dbReference type="PIRSR" id="PIRSR625650-1"/>
    </source>
</evidence>
<comment type="cofactor">
    <cofactor evidence="7 8">
        <name>FAD</name>
        <dbReference type="ChEBI" id="CHEBI:57692"/>
    </cofactor>
</comment>
<dbReference type="GO" id="GO:0008611">
    <property type="term" value="P:ether lipid biosynthetic process"/>
    <property type="evidence" value="ECO:0007669"/>
    <property type="project" value="UniProtKB-UniPathway"/>
</dbReference>
<dbReference type="InterPro" id="IPR016166">
    <property type="entry name" value="FAD-bd_PCMH"/>
</dbReference>
<keyword evidence="4 8" id="KW-0285">Flavoprotein</keyword>